<evidence type="ECO:0000313" key="3">
    <source>
        <dbReference type="Proteomes" id="UP000646548"/>
    </source>
</evidence>
<proteinExistence type="predicted"/>
<evidence type="ECO:0000313" key="2">
    <source>
        <dbReference type="EMBL" id="KAF6737082.1"/>
    </source>
</evidence>
<name>A0A834L0H0_ORYME</name>
<dbReference type="Proteomes" id="UP000646548">
    <property type="component" value="Unassembled WGS sequence"/>
</dbReference>
<gene>
    <name evidence="2" type="ORF">FQA47_014156</name>
</gene>
<feature type="compositionally biased region" description="Low complexity" evidence="1">
    <location>
        <begin position="443"/>
        <end position="460"/>
    </location>
</feature>
<feature type="compositionally biased region" description="Pro residues" evidence="1">
    <location>
        <begin position="273"/>
        <end position="289"/>
    </location>
</feature>
<protein>
    <recommendedName>
        <fullName evidence="4">Breast carcinoma amplified sequence 1</fullName>
    </recommendedName>
</protein>
<organism evidence="2 3">
    <name type="scientific">Oryzias melastigma</name>
    <name type="common">Marine medaka</name>
    <dbReference type="NCBI Taxonomy" id="30732"/>
    <lineage>
        <taxon>Eukaryota</taxon>
        <taxon>Metazoa</taxon>
        <taxon>Chordata</taxon>
        <taxon>Craniata</taxon>
        <taxon>Vertebrata</taxon>
        <taxon>Euteleostomi</taxon>
        <taxon>Actinopterygii</taxon>
        <taxon>Neopterygii</taxon>
        <taxon>Teleostei</taxon>
        <taxon>Neoteleostei</taxon>
        <taxon>Acanthomorphata</taxon>
        <taxon>Ovalentaria</taxon>
        <taxon>Atherinomorphae</taxon>
        <taxon>Beloniformes</taxon>
        <taxon>Adrianichthyidae</taxon>
        <taxon>Oryziinae</taxon>
        <taxon>Oryzias</taxon>
    </lineage>
</organism>
<feature type="compositionally biased region" description="Polar residues" evidence="1">
    <location>
        <begin position="38"/>
        <end position="60"/>
    </location>
</feature>
<feature type="compositionally biased region" description="Basic and acidic residues" evidence="1">
    <location>
        <begin position="161"/>
        <end position="174"/>
    </location>
</feature>
<feature type="compositionally biased region" description="Basic and acidic residues" evidence="1">
    <location>
        <begin position="333"/>
        <end position="350"/>
    </location>
</feature>
<feature type="region of interest" description="Disordered" evidence="1">
    <location>
        <begin position="415"/>
        <end position="511"/>
    </location>
</feature>
<dbReference type="EMBL" id="WKFB01000072">
    <property type="protein sequence ID" value="KAF6737082.1"/>
    <property type="molecule type" value="Genomic_DNA"/>
</dbReference>
<feature type="compositionally biased region" description="Basic and acidic residues" evidence="1">
    <location>
        <begin position="240"/>
        <end position="255"/>
    </location>
</feature>
<feature type="compositionally biased region" description="Basic and acidic residues" evidence="1">
    <location>
        <begin position="137"/>
        <end position="154"/>
    </location>
</feature>
<feature type="compositionally biased region" description="Basic and acidic residues" evidence="1">
    <location>
        <begin position="290"/>
        <end position="313"/>
    </location>
</feature>
<feature type="compositionally biased region" description="Low complexity" evidence="1">
    <location>
        <begin position="420"/>
        <end position="434"/>
    </location>
</feature>
<evidence type="ECO:0000256" key="1">
    <source>
        <dbReference type="SAM" id="MobiDB-lite"/>
    </source>
</evidence>
<feature type="compositionally biased region" description="Low complexity" evidence="1">
    <location>
        <begin position="500"/>
        <end position="511"/>
    </location>
</feature>
<feature type="region of interest" description="Disordered" evidence="1">
    <location>
        <begin position="30"/>
        <end position="60"/>
    </location>
</feature>
<reference evidence="2" key="1">
    <citation type="journal article" name="BMC Genomics">
        <title>Long-read sequencing and de novo genome assembly of marine medaka (Oryzias melastigma).</title>
        <authorList>
            <person name="Liang P."/>
            <person name="Saqib H.S.A."/>
            <person name="Ni X."/>
            <person name="Shen Y."/>
        </authorList>
    </citation>
    <scope>NUCLEOTIDE SEQUENCE</scope>
    <source>
        <strain evidence="2">Bigg-433</strain>
    </source>
</reference>
<evidence type="ECO:0008006" key="4">
    <source>
        <dbReference type="Google" id="ProtNLM"/>
    </source>
</evidence>
<comment type="caution">
    <text evidence="2">The sequence shown here is derived from an EMBL/GenBank/DDBJ whole genome shotgun (WGS) entry which is preliminary data.</text>
</comment>
<feature type="region of interest" description="Disordered" evidence="1">
    <location>
        <begin position="122"/>
        <end position="377"/>
    </location>
</feature>
<accession>A0A834L0H0</accession>
<dbReference type="AlphaFoldDB" id="A0A834L0H0"/>
<sequence>MVAAIAPSSTVIRQSCCTETLCDTATYRLGKTPFPSPSGLQTEAKSPTGPTMGNEQSSDADVSMNGIAVEKHENGSANGFSAHVKMNGLETNVKSNAHQNGEAKSLKPAVEPSSHVTLEVAAKPVEAEASSEAGDATDGKKSKGKEKPQLLDKLFKKKAGHAADEDQKNQREILSENGIAPQKEAADLKPGPATGTPHPRPEEENAPADASSTSPPTEEEAEDNPVMNFFKTLVTPTKTSKKETAAPDAPKDQPPKETPPTATTTVAQVSEPPAAPKGMPAPPPPPPEPPKTEAKGEAAVKPAKAKDESKAAAKEPPSTKGKSATLSKLFRSKHTEDKPQPVVEVEKADLSKSATLEAAAKPEPPPPAQEEKKSSKTSFFSAFKPKVLLDHMTTKVQAASTSGVQLLRKTTGLAAEPKKTAASPPAAAEAAVAVKAKEEPKPAAKSSEAAAETKPASAVSQPADDAASVPKKLEKRNSIHLFFKNLGQKRHSTDAGVQTEPAAAAPAEKAK</sequence>